<comment type="subunit">
    <text evidence="2">Homodimer.</text>
</comment>
<feature type="domain" description="Copper amine oxidase catalytic" evidence="5">
    <location>
        <begin position="146"/>
        <end position="347"/>
    </location>
</feature>
<keyword evidence="3" id="KW-0801">TPQ</keyword>
<dbReference type="GeneID" id="63829104"/>
<accession>A0A165GFX8</accession>
<feature type="domain" description="HNH nuclease" evidence="6">
    <location>
        <begin position="11"/>
        <end position="82"/>
    </location>
</feature>
<comment type="similarity">
    <text evidence="3">Belongs to the copper/topaquinone oxidase family.</text>
</comment>
<dbReference type="PANTHER" id="PTHR10638">
    <property type="entry name" value="COPPER AMINE OXIDASE"/>
    <property type="match status" value="1"/>
</dbReference>
<keyword evidence="3" id="KW-0479">Metal-binding</keyword>
<dbReference type="PANTHER" id="PTHR10638:SF86">
    <property type="entry name" value="COPPER AMINE OXIDASE 1-RELATED"/>
    <property type="match status" value="1"/>
</dbReference>
<evidence type="ECO:0000256" key="4">
    <source>
        <dbReference type="SAM" id="MobiDB-lite"/>
    </source>
</evidence>
<dbReference type="InterPro" id="IPR015798">
    <property type="entry name" value="Cu_amine_oxidase_C"/>
</dbReference>
<dbReference type="GO" id="GO:0048038">
    <property type="term" value="F:quinone binding"/>
    <property type="evidence" value="ECO:0007669"/>
    <property type="project" value="InterPro"/>
</dbReference>
<keyword evidence="3" id="KW-0560">Oxidoreductase</keyword>
<dbReference type="InterPro" id="IPR000269">
    <property type="entry name" value="Cu_amine_oxidase"/>
</dbReference>
<dbReference type="Proteomes" id="UP000076871">
    <property type="component" value="Unassembled WGS sequence"/>
</dbReference>
<dbReference type="GO" id="GO:0008131">
    <property type="term" value="F:primary methylamine oxidase activity"/>
    <property type="evidence" value="ECO:0007669"/>
    <property type="project" value="InterPro"/>
</dbReference>
<evidence type="ECO:0000256" key="1">
    <source>
        <dbReference type="ARBA" id="ARBA00001935"/>
    </source>
</evidence>
<dbReference type="OrthoDB" id="3163863at2759"/>
<reference evidence="7 8" key="1">
    <citation type="journal article" date="2016" name="Mol. Biol. Evol.">
        <title>Comparative Genomics of Early-Diverging Mushroom-Forming Fungi Provides Insights into the Origins of Lignocellulose Decay Capabilities.</title>
        <authorList>
            <person name="Nagy L.G."/>
            <person name="Riley R."/>
            <person name="Tritt A."/>
            <person name="Adam C."/>
            <person name="Daum C."/>
            <person name="Floudas D."/>
            <person name="Sun H."/>
            <person name="Yadav J.S."/>
            <person name="Pangilinan J."/>
            <person name="Larsson K.H."/>
            <person name="Matsuura K."/>
            <person name="Barry K."/>
            <person name="Labutti K."/>
            <person name="Kuo R."/>
            <person name="Ohm R.A."/>
            <person name="Bhattacharya S.S."/>
            <person name="Shirouzu T."/>
            <person name="Yoshinaga Y."/>
            <person name="Martin F.M."/>
            <person name="Grigoriev I.V."/>
            <person name="Hibbett D.S."/>
        </authorList>
    </citation>
    <scope>NUCLEOTIDE SEQUENCE [LARGE SCALE GENOMIC DNA]</scope>
    <source>
        <strain evidence="7 8">93-53</strain>
    </source>
</reference>
<dbReference type="InterPro" id="IPR036460">
    <property type="entry name" value="Cu_amine_oxidase_C_sf"/>
</dbReference>
<organism evidence="7 8">
    <name type="scientific">Laetiporus sulphureus 93-53</name>
    <dbReference type="NCBI Taxonomy" id="1314785"/>
    <lineage>
        <taxon>Eukaryota</taxon>
        <taxon>Fungi</taxon>
        <taxon>Dikarya</taxon>
        <taxon>Basidiomycota</taxon>
        <taxon>Agaricomycotina</taxon>
        <taxon>Agaricomycetes</taxon>
        <taxon>Polyporales</taxon>
        <taxon>Laetiporus</taxon>
    </lineage>
</organism>
<dbReference type="SUPFAM" id="SSF49998">
    <property type="entry name" value="Amine oxidase catalytic domain"/>
    <property type="match status" value="1"/>
</dbReference>
<comment type="PTM">
    <text evidence="3">Topaquinone (TPQ) is generated by copper-dependent autoxidation of a specific tyrosyl residue.</text>
</comment>
<keyword evidence="8" id="KW-1185">Reference proteome</keyword>
<dbReference type="InParanoid" id="A0A165GFX8"/>
<evidence type="ECO:0000259" key="6">
    <source>
        <dbReference type="Pfam" id="PF13391"/>
    </source>
</evidence>
<proteinExistence type="inferred from homology"/>
<name>A0A165GFX8_9APHY</name>
<dbReference type="GO" id="GO:0005507">
    <property type="term" value="F:copper ion binding"/>
    <property type="evidence" value="ECO:0007669"/>
    <property type="project" value="InterPro"/>
</dbReference>
<dbReference type="RefSeq" id="XP_040768034.1">
    <property type="nucleotide sequence ID" value="XM_040912076.1"/>
</dbReference>
<dbReference type="InterPro" id="IPR003615">
    <property type="entry name" value="HNH_nuc"/>
</dbReference>
<dbReference type="EMBL" id="KV427609">
    <property type="protein sequence ID" value="KZT10294.1"/>
    <property type="molecule type" value="Genomic_DNA"/>
</dbReference>
<dbReference type="GO" id="GO:0009308">
    <property type="term" value="P:amine metabolic process"/>
    <property type="evidence" value="ECO:0007669"/>
    <property type="project" value="UniProtKB-UniRule"/>
</dbReference>
<dbReference type="AlphaFoldDB" id="A0A165GFX8"/>
<protein>
    <recommendedName>
        <fullName evidence="3">Amine oxidase</fullName>
        <ecNumber evidence="3">1.4.3.-</ecNumber>
    </recommendedName>
</protein>
<keyword evidence="3" id="KW-0186">Copper</keyword>
<evidence type="ECO:0000313" key="7">
    <source>
        <dbReference type="EMBL" id="KZT10294.1"/>
    </source>
</evidence>
<dbReference type="EC" id="1.4.3.-" evidence="3"/>
<dbReference type="STRING" id="1314785.A0A165GFX8"/>
<dbReference type="Pfam" id="PF01179">
    <property type="entry name" value="Cu_amine_oxid"/>
    <property type="match status" value="1"/>
</dbReference>
<comment type="cofactor">
    <cofactor evidence="3">
        <name>Cu cation</name>
        <dbReference type="ChEBI" id="CHEBI:23378"/>
    </cofactor>
    <text evidence="3">Contains 1 topaquinone per subunit.</text>
</comment>
<evidence type="ECO:0000313" key="8">
    <source>
        <dbReference type="Proteomes" id="UP000076871"/>
    </source>
</evidence>
<evidence type="ECO:0000256" key="3">
    <source>
        <dbReference type="RuleBase" id="RU000672"/>
    </source>
</evidence>
<sequence length="477" mass="53293">MGTNATGLGKTEAAHIIPFSLNDFEETDVPMTANKTTIWTALQAFSGHLLDGPKGDDINSLGNVLTLEASMHQMFDELVLALESIEKVEVELRALPQPSVDSRKQLKKLITPKHVATTGSFKKVQEEGTGPGNLKDFLLILASQSHEYVCNYNLYQDDNIEIEVRLTGIVQVFGATLAPGVNVHYHQHFFCCCVDPMVDGLYNTVNFAGNAFITRDHPLEVQSEDARDVSHELDRRWSIINPKKCHPYPGKFAGCLIMGMKGMKVPLMMRPDGWIGKRAPFAHKPLWVVKDVEGERGSRMWPCEKYVPQTRDTCAETIVKGMEEDILLYLTTGVIHIPRQECDLPVHRKPYRAPPECTHSSFPARTSLGGAFVARWLWAKEVTPAETGRGGFEEETNVNDPSSGRKAVSTPESGTSMLYGHGGRSALGPIILVVEEEEEEIEEMENTGGLFYDRFRIRRERRGKDEDLDELQSRSPP</sequence>
<evidence type="ECO:0000259" key="5">
    <source>
        <dbReference type="Pfam" id="PF01179"/>
    </source>
</evidence>
<feature type="region of interest" description="Disordered" evidence="4">
    <location>
        <begin position="387"/>
        <end position="421"/>
    </location>
</feature>
<dbReference type="Pfam" id="PF13391">
    <property type="entry name" value="HNH_2"/>
    <property type="match status" value="1"/>
</dbReference>
<evidence type="ECO:0000256" key="2">
    <source>
        <dbReference type="ARBA" id="ARBA00011738"/>
    </source>
</evidence>
<gene>
    <name evidence="7" type="ORF">LAESUDRAFT_755802</name>
</gene>
<comment type="cofactor">
    <cofactor evidence="1">
        <name>Cu cation</name>
        <dbReference type="ChEBI" id="CHEBI:23378"/>
    </cofactor>
</comment>
<dbReference type="Gene3D" id="2.70.98.20">
    <property type="entry name" value="Copper amine oxidase, catalytic domain"/>
    <property type="match status" value="1"/>
</dbReference>